<sequence>MWSVEFINKEGKTQYRFYEKYKDPITEKWKRVSVVMNKDTKPSQKEAQLRLNERIKAKINDKTPQSLKTLTFHQLCDEWYENYKVTSGSKQSTISTTYYKVQHIKRNIHPDNLVKNMSAAIVQELIDSASKDNLSQKVIRDAMSRIRNIMKYGQKKYKIADINYLDDVNIPKKAKTRDEIKAKRENYLEMSEIKLIIDKLNEIAQSKCSGYMKLSYFMTAYIVEFMSLNGMRVGELLAIQPNNIDFENKTLEIDGTIHWIDDPSGKGHGVKDSTKTEASYRKISLTNRSIEILRKVMLENKKSTQWERMYHDRGFIFTNHYGNPMALSSINRNIKTAIEEIKDSEGKRVITKHVTTHTLRHSHISLLSQLGVSLKAIMERVGHTDHKTTLQIYSHVTEQMDKEMMAKLEQVSS</sequence>
<evidence type="ECO:0000256" key="2">
    <source>
        <dbReference type="ARBA" id="ARBA00023125"/>
    </source>
</evidence>
<dbReference type="PANTHER" id="PTHR30349">
    <property type="entry name" value="PHAGE INTEGRASE-RELATED"/>
    <property type="match status" value="1"/>
</dbReference>
<dbReference type="GO" id="GO:0006310">
    <property type="term" value="P:DNA recombination"/>
    <property type="evidence" value="ECO:0007669"/>
    <property type="project" value="UniProtKB-KW"/>
</dbReference>
<evidence type="ECO:0000256" key="3">
    <source>
        <dbReference type="ARBA" id="ARBA00023172"/>
    </source>
</evidence>
<dbReference type="InterPro" id="IPR002104">
    <property type="entry name" value="Integrase_catalytic"/>
</dbReference>
<accession>A0AAU6RLM3</accession>
<dbReference type="InterPro" id="IPR011010">
    <property type="entry name" value="DNA_brk_join_enz"/>
</dbReference>
<proteinExistence type="inferred from homology"/>
<dbReference type="InterPro" id="IPR010998">
    <property type="entry name" value="Integrase_recombinase_N"/>
</dbReference>
<evidence type="ECO:0000259" key="5">
    <source>
        <dbReference type="PROSITE" id="PS51898"/>
    </source>
</evidence>
<evidence type="ECO:0000256" key="4">
    <source>
        <dbReference type="PROSITE-ProRule" id="PRU01248"/>
    </source>
</evidence>
<name>A0AAU6RLM3_9STAP</name>
<dbReference type="AlphaFoldDB" id="A0AAU6RLM3"/>
<evidence type="ECO:0000313" key="7">
    <source>
        <dbReference type="EMBL" id="WZE70896.1"/>
    </source>
</evidence>
<dbReference type="Proteomes" id="UP001465447">
    <property type="component" value="Chromosome"/>
</dbReference>
<dbReference type="InterPro" id="IPR044068">
    <property type="entry name" value="CB"/>
</dbReference>
<reference evidence="7 8" key="1">
    <citation type="submission" date="2023-04" db="EMBL/GenBank/DDBJ databases">
        <title>Macrococci isolated from food, foodproducing animals, and human clinical materials.</title>
        <authorList>
            <person name="Maslanova I."/>
            <person name="Svec P."/>
            <person name="Sedlacek I."/>
            <person name="Novakova D."/>
            <person name="Keller J.E."/>
            <person name="Schwendener S."/>
            <person name="Finstrlova A."/>
            <person name="Botka T."/>
            <person name="Kovarovic V."/>
            <person name="Petras P."/>
            <person name="Perreten V."/>
            <person name="Pantucek R."/>
        </authorList>
    </citation>
    <scope>NUCLEOTIDE SEQUENCE [LARGE SCALE GENOMIC DNA]</scope>
    <source>
        <strain evidence="7 8">CCM 8659</strain>
    </source>
</reference>
<dbReference type="PANTHER" id="PTHR30349:SF64">
    <property type="entry name" value="PROPHAGE INTEGRASE INTD-RELATED"/>
    <property type="match status" value="1"/>
</dbReference>
<dbReference type="InterPro" id="IPR013762">
    <property type="entry name" value="Integrase-like_cat_sf"/>
</dbReference>
<dbReference type="GO" id="GO:0015074">
    <property type="term" value="P:DNA integration"/>
    <property type="evidence" value="ECO:0007669"/>
    <property type="project" value="InterPro"/>
</dbReference>
<organism evidence="7 8">
    <name type="scientific">Macrococcus psychrotolerans</name>
    <dbReference type="NCBI Taxonomy" id="3039389"/>
    <lineage>
        <taxon>Bacteria</taxon>
        <taxon>Bacillati</taxon>
        <taxon>Bacillota</taxon>
        <taxon>Bacilli</taxon>
        <taxon>Bacillales</taxon>
        <taxon>Staphylococcaceae</taxon>
        <taxon>Macrococcus</taxon>
    </lineage>
</organism>
<dbReference type="SUPFAM" id="SSF56349">
    <property type="entry name" value="DNA breaking-rejoining enzymes"/>
    <property type="match status" value="1"/>
</dbReference>
<dbReference type="RefSeq" id="WP_419895209.1">
    <property type="nucleotide sequence ID" value="NZ_CP124591.1"/>
</dbReference>
<comment type="similarity">
    <text evidence="1">Belongs to the 'phage' integrase family.</text>
</comment>
<evidence type="ECO:0000259" key="6">
    <source>
        <dbReference type="PROSITE" id="PS51900"/>
    </source>
</evidence>
<dbReference type="InterPro" id="IPR050090">
    <property type="entry name" value="Tyrosine_recombinase_XerCD"/>
</dbReference>
<keyword evidence="3" id="KW-0233">DNA recombination</keyword>
<dbReference type="EMBL" id="CP124591">
    <property type="protein sequence ID" value="WZE70896.1"/>
    <property type="molecule type" value="Genomic_DNA"/>
</dbReference>
<protein>
    <submittedName>
        <fullName evidence="7">Site-specific integrase</fullName>
    </submittedName>
</protein>
<dbReference type="Gene3D" id="1.10.150.130">
    <property type="match status" value="1"/>
</dbReference>
<dbReference type="GO" id="GO:0003677">
    <property type="term" value="F:DNA binding"/>
    <property type="evidence" value="ECO:0007669"/>
    <property type="project" value="UniProtKB-UniRule"/>
</dbReference>
<feature type="domain" description="Core-binding (CB)" evidence="6">
    <location>
        <begin position="70"/>
        <end position="154"/>
    </location>
</feature>
<dbReference type="PROSITE" id="PS51900">
    <property type="entry name" value="CB"/>
    <property type="match status" value="1"/>
</dbReference>
<gene>
    <name evidence="7" type="ORF">QA539_10570</name>
</gene>
<evidence type="ECO:0000256" key="1">
    <source>
        <dbReference type="ARBA" id="ARBA00008857"/>
    </source>
</evidence>
<dbReference type="KEGG" id="mpsh:QA539_10570"/>
<dbReference type="Pfam" id="PF00589">
    <property type="entry name" value="Phage_integrase"/>
    <property type="match status" value="1"/>
</dbReference>
<dbReference type="Gene3D" id="1.10.443.10">
    <property type="entry name" value="Intergrase catalytic core"/>
    <property type="match status" value="1"/>
</dbReference>
<dbReference type="PROSITE" id="PS51898">
    <property type="entry name" value="TYR_RECOMBINASE"/>
    <property type="match status" value="1"/>
</dbReference>
<dbReference type="CDD" id="cd01189">
    <property type="entry name" value="INT_ICEBs1_C_like"/>
    <property type="match status" value="1"/>
</dbReference>
<feature type="domain" description="Tyr recombinase" evidence="5">
    <location>
        <begin position="183"/>
        <end position="406"/>
    </location>
</feature>
<keyword evidence="8" id="KW-1185">Reference proteome</keyword>
<evidence type="ECO:0000313" key="8">
    <source>
        <dbReference type="Proteomes" id="UP001465447"/>
    </source>
</evidence>
<keyword evidence="2 4" id="KW-0238">DNA-binding</keyword>